<sequence>MEKKVTVASSRALSDLCNATWDLKCLNSLPVRRRIFPAYHLTGVEDGGGEEWILLFNVLSILSGRSKRISDFRNCKVNHLHILALELNVHKVEREMEKKKGKLRSLASRRYRICAMQHGT</sequence>
<protein>
    <submittedName>
        <fullName evidence="2">Uncharacterized protein</fullName>
    </submittedName>
</protein>
<evidence type="ECO:0000256" key="1">
    <source>
        <dbReference type="SAM" id="Coils"/>
    </source>
</evidence>
<comment type="caution">
    <text evidence="2">The sequence shown here is derived from an EMBL/GenBank/DDBJ whole genome shotgun (WGS) entry which is preliminary data.</text>
</comment>
<keyword evidence="3" id="KW-1185">Reference proteome</keyword>
<evidence type="ECO:0000313" key="2">
    <source>
        <dbReference type="EMBL" id="GIY34270.1"/>
    </source>
</evidence>
<feature type="coiled-coil region" evidence="1">
    <location>
        <begin position="82"/>
        <end position="109"/>
    </location>
</feature>
<dbReference type="EMBL" id="BPLR01009749">
    <property type="protein sequence ID" value="GIY34270.1"/>
    <property type="molecule type" value="Genomic_DNA"/>
</dbReference>
<keyword evidence="1" id="KW-0175">Coiled coil</keyword>
<dbReference type="Proteomes" id="UP001054945">
    <property type="component" value="Unassembled WGS sequence"/>
</dbReference>
<dbReference type="AlphaFoldDB" id="A0AAV4SKG5"/>
<evidence type="ECO:0000313" key="3">
    <source>
        <dbReference type="Proteomes" id="UP001054945"/>
    </source>
</evidence>
<accession>A0AAV4SKG5</accession>
<proteinExistence type="predicted"/>
<organism evidence="2 3">
    <name type="scientific">Caerostris extrusa</name>
    <name type="common">Bark spider</name>
    <name type="synonym">Caerostris bankana</name>
    <dbReference type="NCBI Taxonomy" id="172846"/>
    <lineage>
        <taxon>Eukaryota</taxon>
        <taxon>Metazoa</taxon>
        <taxon>Ecdysozoa</taxon>
        <taxon>Arthropoda</taxon>
        <taxon>Chelicerata</taxon>
        <taxon>Arachnida</taxon>
        <taxon>Araneae</taxon>
        <taxon>Araneomorphae</taxon>
        <taxon>Entelegynae</taxon>
        <taxon>Araneoidea</taxon>
        <taxon>Araneidae</taxon>
        <taxon>Caerostris</taxon>
    </lineage>
</organism>
<name>A0AAV4SKG5_CAEEX</name>
<reference evidence="2 3" key="1">
    <citation type="submission" date="2021-06" db="EMBL/GenBank/DDBJ databases">
        <title>Caerostris extrusa draft genome.</title>
        <authorList>
            <person name="Kono N."/>
            <person name="Arakawa K."/>
        </authorList>
    </citation>
    <scope>NUCLEOTIDE SEQUENCE [LARGE SCALE GENOMIC DNA]</scope>
</reference>
<gene>
    <name evidence="2" type="ORF">CEXT_580221</name>
</gene>